<comment type="caution">
    <text evidence="3">The sequence shown here is derived from an EMBL/GenBank/DDBJ whole genome shotgun (WGS) entry which is preliminary data.</text>
</comment>
<dbReference type="GO" id="GO:0009228">
    <property type="term" value="P:thiamine biosynthetic process"/>
    <property type="evidence" value="ECO:0007669"/>
    <property type="project" value="TreeGrafter"/>
</dbReference>
<evidence type="ECO:0000259" key="2">
    <source>
        <dbReference type="Pfam" id="PF08543"/>
    </source>
</evidence>
<proteinExistence type="predicted"/>
<protein>
    <submittedName>
        <fullName evidence="3">Uncharacterized protein</fullName>
    </submittedName>
</protein>
<sequence length="506" mass="55785">MSQKRILVIAASESSGETGIEADQKVISAHGCDTLTATTALKPRGPRSKLGIFSPPEAFVKNAVEGCLGGGGVGVVKTGYLASTEIVGIVVEALKRYGPRFVVVDPVIARMPLAQEAVLRITTELLPLTTILTLNIAEALWFARSTKLSWDDMPEHPKQSNDEDLDYLIRLTKALHRLGPQYVLLKGGQLPLTANLEVPESDLDKQVVVNVLYNGTDVSLIKTPYFGKGVPQGADYAVAPAIASNLALGDAVPLATQKACRYAEAGVGKGNGQFNYFHSTYTLPFSPGYFIEYLLNRDDVKPVWHAHVHHDFVKRIGDGTLPAESFRNYLVQDYLFLVQFARAKALGAYKTNSIGDISAGAEETLHIQREMSLHLEYCAEFGLSQEDVEEQEEHQACTAYTRYVLDIAHSESWFALQMAFAPCALGYGIIAKRLWDDPETVKEQENPYWKWIQNYVADDYRAAVEAGEAILEKHAVLQSPSQIESLVKIFVHATKMETGFWDMGSE</sequence>
<dbReference type="InterPro" id="IPR027574">
    <property type="entry name" value="Thiaminase_II"/>
</dbReference>
<feature type="domain" description="Thiaminase-2/PQQC" evidence="1">
    <location>
        <begin position="298"/>
        <end position="505"/>
    </location>
</feature>
<name>A0A8H3IN18_9LECA</name>
<dbReference type="EMBL" id="CAJPDT010000023">
    <property type="protein sequence ID" value="CAF9919689.1"/>
    <property type="molecule type" value="Genomic_DNA"/>
</dbReference>
<dbReference type="InterPro" id="IPR016084">
    <property type="entry name" value="Haem_Oase-like_multi-hlx"/>
</dbReference>
<dbReference type="SUPFAM" id="SSF53613">
    <property type="entry name" value="Ribokinase-like"/>
    <property type="match status" value="1"/>
</dbReference>
<dbReference type="Proteomes" id="UP000664534">
    <property type="component" value="Unassembled WGS sequence"/>
</dbReference>
<evidence type="ECO:0000313" key="3">
    <source>
        <dbReference type="EMBL" id="CAF9919689.1"/>
    </source>
</evidence>
<dbReference type="GO" id="GO:0050334">
    <property type="term" value="F:thiaminase activity"/>
    <property type="evidence" value="ECO:0007669"/>
    <property type="project" value="InterPro"/>
</dbReference>
<reference evidence="3" key="1">
    <citation type="submission" date="2021-03" db="EMBL/GenBank/DDBJ databases">
        <authorList>
            <person name="Tagirdzhanova G."/>
        </authorList>
    </citation>
    <scope>NUCLEOTIDE SEQUENCE</scope>
</reference>
<dbReference type="Gene3D" id="3.40.1190.20">
    <property type="match status" value="1"/>
</dbReference>
<dbReference type="Gene3D" id="1.20.910.10">
    <property type="entry name" value="Heme oxygenase-like"/>
    <property type="match status" value="1"/>
</dbReference>
<dbReference type="InterPro" id="IPR013749">
    <property type="entry name" value="PM/HMP-P_kinase-1"/>
</dbReference>
<gene>
    <name evidence="3" type="ORF">IMSHALPRED_004699</name>
</gene>
<dbReference type="PANTHER" id="PTHR20858:SF17">
    <property type="entry name" value="HYDROXYMETHYLPYRIMIDINE_PHOSPHOMETHYLPYRIMIDINE KINASE THI20-RELATED"/>
    <property type="match status" value="1"/>
</dbReference>
<dbReference type="GO" id="GO:0008972">
    <property type="term" value="F:phosphomethylpyrimidine kinase activity"/>
    <property type="evidence" value="ECO:0007669"/>
    <property type="project" value="TreeGrafter"/>
</dbReference>
<dbReference type="InterPro" id="IPR029056">
    <property type="entry name" value="Ribokinase-like"/>
</dbReference>
<dbReference type="PANTHER" id="PTHR20858">
    <property type="entry name" value="PHOSPHOMETHYLPYRIMIDINE KINASE"/>
    <property type="match status" value="1"/>
</dbReference>
<dbReference type="GO" id="GO:0008902">
    <property type="term" value="F:hydroxymethylpyrimidine kinase activity"/>
    <property type="evidence" value="ECO:0007669"/>
    <property type="project" value="TreeGrafter"/>
</dbReference>
<accession>A0A8H3IN18</accession>
<dbReference type="FunFam" id="1.20.910.10:FF:000003">
    <property type="entry name" value="Hydroxymethylpyrimidine/phosphomethylpyrimidine kinase THI20"/>
    <property type="match status" value="1"/>
</dbReference>
<dbReference type="InterPro" id="IPR004305">
    <property type="entry name" value="Thiaminase-2/PQQC"/>
</dbReference>
<dbReference type="AlphaFoldDB" id="A0A8H3IN18"/>
<dbReference type="OrthoDB" id="10028886at2759"/>
<dbReference type="GO" id="GO:0005829">
    <property type="term" value="C:cytosol"/>
    <property type="evidence" value="ECO:0007669"/>
    <property type="project" value="TreeGrafter"/>
</dbReference>
<keyword evidence="4" id="KW-1185">Reference proteome</keyword>
<feature type="domain" description="Pyridoxamine kinase/Phosphomethylpyrimidine kinase" evidence="2">
    <location>
        <begin position="14"/>
        <end position="267"/>
    </location>
</feature>
<dbReference type="CDD" id="cd19367">
    <property type="entry name" value="TenA_C_ScTHI20-like"/>
    <property type="match status" value="1"/>
</dbReference>
<evidence type="ECO:0000313" key="4">
    <source>
        <dbReference type="Proteomes" id="UP000664534"/>
    </source>
</evidence>
<evidence type="ECO:0000259" key="1">
    <source>
        <dbReference type="Pfam" id="PF03070"/>
    </source>
</evidence>
<dbReference type="SUPFAM" id="SSF48613">
    <property type="entry name" value="Heme oxygenase-like"/>
    <property type="match status" value="1"/>
</dbReference>
<organism evidence="3 4">
    <name type="scientific">Imshaugia aleurites</name>
    <dbReference type="NCBI Taxonomy" id="172621"/>
    <lineage>
        <taxon>Eukaryota</taxon>
        <taxon>Fungi</taxon>
        <taxon>Dikarya</taxon>
        <taxon>Ascomycota</taxon>
        <taxon>Pezizomycotina</taxon>
        <taxon>Lecanoromycetes</taxon>
        <taxon>OSLEUM clade</taxon>
        <taxon>Lecanoromycetidae</taxon>
        <taxon>Lecanorales</taxon>
        <taxon>Lecanorineae</taxon>
        <taxon>Parmeliaceae</taxon>
        <taxon>Imshaugia</taxon>
    </lineage>
</organism>
<dbReference type="Pfam" id="PF03070">
    <property type="entry name" value="TENA_THI-4"/>
    <property type="match status" value="1"/>
</dbReference>
<dbReference type="NCBIfam" id="TIGR04306">
    <property type="entry name" value="salvage_TenA"/>
    <property type="match status" value="1"/>
</dbReference>
<dbReference type="Pfam" id="PF08543">
    <property type="entry name" value="Phos_pyr_kin"/>
    <property type="match status" value="1"/>
</dbReference>